<dbReference type="STRING" id="1216932.CM240_3330"/>
<dbReference type="KEGG" id="clt:CM240_3330"/>
<dbReference type="RefSeq" id="WP_044040616.1">
    <property type="nucleotide sequence ID" value="NZ_HG917869.1"/>
</dbReference>
<reference evidence="2 3" key="1">
    <citation type="submission" date="2013-11" db="EMBL/GenBank/DDBJ databases">
        <title>Complete genome sequence of Clostridum sp. M2/40.</title>
        <authorList>
            <person name="Wibberg D."/>
            <person name="Puehler A."/>
            <person name="Schlueter A."/>
        </authorList>
    </citation>
    <scope>NUCLEOTIDE SEQUENCE [LARGE SCALE GENOMIC DNA]</scope>
    <source>
        <strain evidence="3">M2/40</strain>
    </source>
</reference>
<proteinExistence type="predicted"/>
<evidence type="ECO:0008006" key="4">
    <source>
        <dbReference type="Google" id="ProtNLM"/>
    </source>
</evidence>
<evidence type="ECO:0000256" key="1">
    <source>
        <dbReference type="SAM" id="Phobius"/>
    </source>
</evidence>
<feature type="transmembrane region" description="Helical" evidence="1">
    <location>
        <begin position="36"/>
        <end position="57"/>
    </location>
</feature>
<name>W6S7S8_9CLOT</name>
<evidence type="ECO:0000313" key="2">
    <source>
        <dbReference type="EMBL" id="CDM70447.1"/>
    </source>
</evidence>
<evidence type="ECO:0000313" key="3">
    <source>
        <dbReference type="Proteomes" id="UP000019426"/>
    </source>
</evidence>
<dbReference type="PATRIC" id="fig|1216932.3.peg.3305"/>
<keyword evidence="3" id="KW-1185">Reference proteome</keyword>
<dbReference type="AlphaFoldDB" id="W6S7S8"/>
<keyword evidence="1" id="KW-0472">Membrane</keyword>
<dbReference type="Proteomes" id="UP000019426">
    <property type="component" value="Chromosome M2/40_rep2"/>
</dbReference>
<dbReference type="eggNOG" id="ENOG50325EF">
    <property type="taxonomic scope" value="Bacteria"/>
</dbReference>
<protein>
    <recommendedName>
        <fullName evidence="4">YcxB-like protein domain-containing protein</fullName>
    </recommendedName>
</protein>
<keyword evidence="1" id="KW-1133">Transmembrane helix</keyword>
<keyword evidence="1" id="KW-0812">Transmembrane</keyword>
<organism evidence="2 3">
    <name type="scientific">Clostridium bornimense</name>
    <dbReference type="NCBI Taxonomy" id="1216932"/>
    <lineage>
        <taxon>Bacteria</taxon>
        <taxon>Bacillati</taxon>
        <taxon>Bacillota</taxon>
        <taxon>Clostridia</taxon>
        <taxon>Eubacteriales</taxon>
        <taxon>Clostridiaceae</taxon>
        <taxon>Clostridium</taxon>
    </lineage>
</organism>
<sequence>MIEVKYTNTLNQLLECYVYQKNSYKSSKIEMNISRWIFTSIFLVGIIYYCASLYIVNVYDEDFIIVIILTTLISIVAIASLINHFTFPKRFLSKQKKEILKNIKQYQPLFDEETEVKLNGDLIIVTRNNDINTIPVFSVNKIDNINKSLFITFRGNFSLIIPHEAFNDENERTKFVNMIIDSKKGVVQ</sequence>
<accession>W6S7S8</accession>
<dbReference type="HOGENOM" id="CLU_127537_0_0_9"/>
<dbReference type="EMBL" id="HG917869">
    <property type="protein sequence ID" value="CDM70447.1"/>
    <property type="molecule type" value="Genomic_DNA"/>
</dbReference>
<feature type="transmembrane region" description="Helical" evidence="1">
    <location>
        <begin position="63"/>
        <end position="87"/>
    </location>
</feature>
<gene>
    <name evidence="2" type="ORF">CM240_3330</name>
</gene>